<comment type="cofactor">
    <cofactor evidence="1">
        <name>pyridoxal 5'-phosphate</name>
        <dbReference type="ChEBI" id="CHEBI:597326"/>
    </cofactor>
</comment>
<keyword evidence="3" id="KW-0554">One-carbon metabolism</keyword>
<dbReference type="InterPro" id="IPR039429">
    <property type="entry name" value="SHMT-like_dom"/>
</dbReference>
<dbReference type="InterPro" id="IPR015422">
    <property type="entry name" value="PyrdxlP-dep_Trfase_small"/>
</dbReference>
<evidence type="ECO:0000313" key="8">
    <source>
        <dbReference type="EMBL" id="MBS6097859.1"/>
    </source>
</evidence>
<keyword evidence="4" id="KW-0028">Amino-acid biosynthesis</keyword>
<name>A0A943M2Z4_STRVE</name>
<reference evidence="8" key="1">
    <citation type="submission" date="2021-05" db="EMBL/GenBank/DDBJ databases">
        <title>Infant gut strain persistence is associated with maternal origin, phylogeny, and functional potential including surface adhesion and iron acquisition.</title>
        <authorList>
            <person name="Lou Y.C."/>
        </authorList>
    </citation>
    <scope>NUCLEOTIDE SEQUENCE</scope>
    <source>
        <strain evidence="8">L3_122_031G1_dasL3_122_031G1_maxbin2.maxbin.025s ta_sub</strain>
    </source>
</reference>
<keyword evidence="6" id="KW-0663">Pyridoxal phosphate</keyword>
<comment type="caution">
    <text evidence="8">The sequence shown here is derived from an EMBL/GenBank/DDBJ whole genome shotgun (WGS) entry which is preliminary data.</text>
</comment>
<dbReference type="PANTHER" id="PTHR11680:SF35">
    <property type="entry name" value="SERINE HYDROXYMETHYLTRANSFERASE 1"/>
    <property type="match status" value="1"/>
</dbReference>
<dbReference type="GO" id="GO:0004372">
    <property type="term" value="F:glycine hydroxymethyltransferase activity"/>
    <property type="evidence" value="ECO:0007669"/>
    <property type="project" value="UniProtKB-EC"/>
</dbReference>
<feature type="non-terminal residue" evidence="8">
    <location>
        <position position="1"/>
    </location>
</feature>
<evidence type="ECO:0000256" key="3">
    <source>
        <dbReference type="ARBA" id="ARBA00022563"/>
    </source>
</evidence>
<evidence type="ECO:0000259" key="7">
    <source>
        <dbReference type="Pfam" id="PF00464"/>
    </source>
</evidence>
<dbReference type="SUPFAM" id="SSF53383">
    <property type="entry name" value="PLP-dependent transferases"/>
    <property type="match status" value="1"/>
</dbReference>
<dbReference type="InterPro" id="IPR015424">
    <property type="entry name" value="PyrdxlP-dep_Trfase"/>
</dbReference>
<dbReference type="Pfam" id="PF00464">
    <property type="entry name" value="SHMT"/>
    <property type="match status" value="1"/>
</dbReference>
<dbReference type="EC" id="2.1.2.1" evidence="8"/>
<dbReference type="GO" id="GO:0019264">
    <property type="term" value="P:glycine biosynthetic process from serine"/>
    <property type="evidence" value="ECO:0007669"/>
    <property type="project" value="TreeGrafter"/>
</dbReference>
<keyword evidence="5 8" id="KW-0808">Transferase</keyword>
<feature type="domain" description="Serine hydroxymethyltransferase-like" evidence="7">
    <location>
        <begin position="6"/>
        <end position="62"/>
    </location>
</feature>
<accession>A0A943M2Z4</accession>
<dbReference type="Proteomes" id="UP000703822">
    <property type="component" value="Unassembled WGS sequence"/>
</dbReference>
<evidence type="ECO:0000256" key="5">
    <source>
        <dbReference type="ARBA" id="ARBA00022679"/>
    </source>
</evidence>
<dbReference type="InterPro" id="IPR049943">
    <property type="entry name" value="Ser_HO-MeTrfase-like"/>
</dbReference>
<dbReference type="AlphaFoldDB" id="A0A943M2Z4"/>
<dbReference type="GO" id="GO:0030170">
    <property type="term" value="F:pyridoxal phosphate binding"/>
    <property type="evidence" value="ECO:0007669"/>
    <property type="project" value="TreeGrafter"/>
</dbReference>
<dbReference type="GO" id="GO:0005829">
    <property type="term" value="C:cytosol"/>
    <property type="evidence" value="ECO:0007669"/>
    <property type="project" value="TreeGrafter"/>
</dbReference>
<organism evidence="8 9">
    <name type="scientific">Streptococcus vestibularis</name>
    <dbReference type="NCBI Taxonomy" id="1343"/>
    <lineage>
        <taxon>Bacteria</taxon>
        <taxon>Bacillati</taxon>
        <taxon>Bacillota</taxon>
        <taxon>Bacilli</taxon>
        <taxon>Lactobacillales</taxon>
        <taxon>Streptococcaceae</taxon>
        <taxon>Streptococcus</taxon>
    </lineage>
</organism>
<protein>
    <submittedName>
        <fullName evidence="8">Serine hydroxymethyltransferase</fullName>
        <ecNumber evidence="8">2.1.2.1</ecNumber>
    </submittedName>
</protein>
<dbReference type="GO" id="GO:0006730">
    <property type="term" value="P:one-carbon metabolic process"/>
    <property type="evidence" value="ECO:0007669"/>
    <property type="project" value="UniProtKB-KW"/>
</dbReference>
<evidence type="ECO:0000256" key="6">
    <source>
        <dbReference type="ARBA" id="ARBA00022898"/>
    </source>
</evidence>
<dbReference type="PANTHER" id="PTHR11680">
    <property type="entry name" value="SERINE HYDROXYMETHYLTRANSFERASE"/>
    <property type="match status" value="1"/>
</dbReference>
<evidence type="ECO:0000256" key="1">
    <source>
        <dbReference type="ARBA" id="ARBA00001933"/>
    </source>
</evidence>
<dbReference type="Gene3D" id="3.90.1150.10">
    <property type="entry name" value="Aspartate Aminotransferase, domain 1"/>
    <property type="match status" value="1"/>
</dbReference>
<evidence type="ECO:0000256" key="4">
    <source>
        <dbReference type="ARBA" id="ARBA00022605"/>
    </source>
</evidence>
<dbReference type="EMBL" id="JAHAGS010000102">
    <property type="protein sequence ID" value="MBS6097859.1"/>
    <property type="molecule type" value="Genomic_DNA"/>
</dbReference>
<evidence type="ECO:0000313" key="9">
    <source>
        <dbReference type="Proteomes" id="UP000703822"/>
    </source>
</evidence>
<evidence type="ECO:0000256" key="2">
    <source>
        <dbReference type="ARBA" id="ARBA00006376"/>
    </source>
</evidence>
<gene>
    <name evidence="8" type="primary">glyA</name>
    <name evidence="8" type="ORF">KH901_05255</name>
</gene>
<dbReference type="GO" id="GO:0046653">
    <property type="term" value="P:tetrahydrofolate metabolic process"/>
    <property type="evidence" value="ECO:0007669"/>
    <property type="project" value="TreeGrafter"/>
</dbReference>
<comment type="similarity">
    <text evidence="2">Belongs to the SHMT family.</text>
</comment>
<sequence length="93" mass="10295">TKVVENGKVAQNVLEEVNITLNKNGIPYEQLSPFKTSGIRVGSPAITSRGMGEAESRKIAELMVEALENHDKPEVLERIRGDVKVLTDDFPLY</sequence>
<proteinExistence type="inferred from homology"/>